<evidence type="ECO:0000256" key="2">
    <source>
        <dbReference type="ARBA" id="ARBA00009177"/>
    </source>
</evidence>
<dbReference type="GO" id="GO:0010329">
    <property type="term" value="F:auxin efflux transmembrane transporter activity"/>
    <property type="evidence" value="ECO:0007669"/>
    <property type="project" value="TreeGrafter"/>
</dbReference>
<dbReference type="GO" id="GO:0005886">
    <property type="term" value="C:plasma membrane"/>
    <property type="evidence" value="ECO:0007669"/>
    <property type="project" value="TreeGrafter"/>
</dbReference>
<dbReference type="EMBL" id="JAAIUW010000007">
    <property type="protein sequence ID" value="KAF7822474.1"/>
    <property type="molecule type" value="Genomic_DNA"/>
</dbReference>
<dbReference type="PANTHER" id="PTHR31752:SF4">
    <property type="entry name" value="AUXIN EFFLUX CARRIER COMPONENT 2"/>
    <property type="match status" value="1"/>
</dbReference>
<feature type="transmembrane region" description="Helical" evidence="8">
    <location>
        <begin position="130"/>
        <end position="150"/>
    </location>
</feature>
<name>A0A834TJZ1_9FABA</name>
<evidence type="ECO:0000256" key="6">
    <source>
        <dbReference type="ARBA" id="ARBA00023136"/>
    </source>
</evidence>
<evidence type="ECO:0000313" key="10">
    <source>
        <dbReference type="EMBL" id="KAF7822474.1"/>
    </source>
</evidence>
<evidence type="ECO:0000313" key="11">
    <source>
        <dbReference type="Proteomes" id="UP000634136"/>
    </source>
</evidence>
<comment type="subcellular location">
    <subcellularLocation>
        <location evidence="1 8">Membrane</location>
        <topology evidence="1 8">Multi-pass membrane protein</topology>
    </subcellularLocation>
</comment>
<feature type="region of interest" description="Disordered" evidence="9">
    <location>
        <begin position="232"/>
        <end position="259"/>
    </location>
</feature>
<feature type="transmembrane region" description="Helical" evidence="8">
    <location>
        <begin position="6"/>
        <end position="28"/>
    </location>
</feature>
<comment type="function">
    <text evidence="8">May act as a component of the auxin efflux carrier.</text>
</comment>
<keyword evidence="11" id="KW-1185">Reference proteome</keyword>
<sequence>MILDLGAIFGAVVPLYFAIMLAFLSVRWWKVFTPEQCSGINKFVGDFAVPFLVLDLLTANDPYTMNFHVLAADALQKLVILAPLLVWKSLSKNGSFDWVITLIALSTISNTLLVGLPLVQSMYGHTSSDLLIQLVVLQSLVWFNVLLGMYEYRAARILIAQKFPNTAASIVSVRINPHVASLSDTEQLETDTEIDADGKLHVVLRTLSTSSTISVDSMYSAQSTIELRSSLKRAGSSSTSRSYGTPEGRYHKQGSNSSRVADASFDIEAITEVSEPSIQTGTDSKNLDEGRKENPPAGVVARLIIITVWRKLIRNPNTYASVVGITWSLIAFRYNIKLPLILKGSITIISKTGVGLAMFSLGLFIALQPNIISCKISTVVKCIAVRLIVGPAVMAATSAAVGLHGIVFKTATIQAALPLSIVCFVFAKQYDVHPHIFSTTIITTTALFLPATIVYYLLFRLLP</sequence>
<evidence type="ECO:0000256" key="3">
    <source>
        <dbReference type="ARBA" id="ARBA00022448"/>
    </source>
</evidence>
<dbReference type="OrthoDB" id="1420842at2759"/>
<dbReference type="GO" id="GO:0005783">
    <property type="term" value="C:endoplasmic reticulum"/>
    <property type="evidence" value="ECO:0007669"/>
    <property type="project" value="TreeGrafter"/>
</dbReference>
<dbReference type="Proteomes" id="UP000634136">
    <property type="component" value="Unassembled WGS sequence"/>
</dbReference>
<comment type="caution">
    <text evidence="8">Lacks conserved residue(s) required for the propagation of feature annotation.</text>
</comment>
<reference evidence="10" key="1">
    <citation type="submission" date="2020-09" db="EMBL/GenBank/DDBJ databases">
        <title>Genome-Enabled Discovery of Anthraquinone Biosynthesis in Senna tora.</title>
        <authorList>
            <person name="Kang S.-H."/>
            <person name="Pandey R.P."/>
            <person name="Lee C.-M."/>
            <person name="Sim J.-S."/>
            <person name="Jeong J.-T."/>
            <person name="Choi B.-S."/>
            <person name="Jung M."/>
            <person name="Ginzburg D."/>
            <person name="Zhao K."/>
            <person name="Won S.Y."/>
            <person name="Oh T.-J."/>
            <person name="Yu Y."/>
            <person name="Kim N.-H."/>
            <person name="Lee O.R."/>
            <person name="Lee T.-H."/>
            <person name="Bashyal P."/>
            <person name="Kim T.-S."/>
            <person name="Lee W.-H."/>
            <person name="Kawkins C."/>
            <person name="Kim C.-K."/>
            <person name="Kim J.S."/>
            <person name="Ahn B.O."/>
            <person name="Rhee S.Y."/>
            <person name="Sohng J.K."/>
        </authorList>
    </citation>
    <scope>NUCLEOTIDE SEQUENCE</scope>
    <source>
        <tissue evidence="10">Leaf</tissue>
    </source>
</reference>
<feature type="transmembrane region" description="Helical" evidence="8">
    <location>
        <begin position="318"/>
        <end position="336"/>
    </location>
</feature>
<gene>
    <name evidence="10" type="ORF">G2W53_020618</name>
</gene>
<dbReference type="GO" id="GO:0009734">
    <property type="term" value="P:auxin-activated signaling pathway"/>
    <property type="evidence" value="ECO:0007669"/>
    <property type="project" value="UniProtKB-UniRule"/>
</dbReference>
<dbReference type="Pfam" id="PF03547">
    <property type="entry name" value="Mem_trans"/>
    <property type="match status" value="1"/>
</dbReference>
<keyword evidence="7 8" id="KW-0927">Auxin signaling pathway</keyword>
<evidence type="ECO:0000256" key="1">
    <source>
        <dbReference type="ARBA" id="ARBA00004141"/>
    </source>
</evidence>
<organism evidence="10 11">
    <name type="scientific">Senna tora</name>
    <dbReference type="NCBI Taxonomy" id="362788"/>
    <lineage>
        <taxon>Eukaryota</taxon>
        <taxon>Viridiplantae</taxon>
        <taxon>Streptophyta</taxon>
        <taxon>Embryophyta</taxon>
        <taxon>Tracheophyta</taxon>
        <taxon>Spermatophyta</taxon>
        <taxon>Magnoliopsida</taxon>
        <taxon>eudicotyledons</taxon>
        <taxon>Gunneridae</taxon>
        <taxon>Pentapetalae</taxon>
        <taxon>rosids</taxon>
        <taxon>fabids</taxon>
        <taxon>Fabales</taxon>
        <taxon>Fabaceae</taxon>
        <taxon>Caesalpinioideae</taxon>
        <taxon>Cassia clade</taxon>
        <taxon>Senna</taxon>
    </lineage>
</organism>
<protein>
    <recommendedName>
        <fullName evidence="8">Auxin efflux carrier component</fullName>
    </recommendedName>
</protein>
<comment type="caution">
    <text evidence="10">The sequence shown here is derived from an EMBL/GenBank/DDBJ whole genome shotgun (WGS) entry which is preliminary data.</text>
</comment>
<feature type="transmembrane region" description="Helical" evidence="8">
    <location>
        <begin position="98"/>
        <end position="118"/>
    </location>
</feature>
<comment type="similarity">
    <text evidence="2 8">Belongs to the auxin efflux carrier (TC 2.A.69.1) family.</text>
</comment>
<evidence type="ECO:0000256" key="5">
    <source>
        <dbReference type="ARBA" id="ARBA00022989"/>
    </source>
</evidence>
<keyword evidence="3 8" id="KW-0813">Transport</keyword>
<accession>A0A834TJZ1</accession>
<feature type="transmembrane region" description="Helical" evidence="8">
    <location>
        <begin position="379"/>
        <end position="400"/>
    </location>
</feature>
<dbReference type="AlphaFoldDB" id="A0A834TJZ1"/>
<dbReference type="GO" id="GO:0009926">
    <property type="term" value="P:auxin polar transport"/>
    <property type="evidence" value="ECO:0007669"/>
    <property type="project" value="TreeGrafter"/>
</dbReference>
<dbReference type="PANTHER" id="PTHR31752">
    <property type="entry name" value="AUXIN EFFLUX CARRIER COMPONENT 1B-RELATED"/>
    <property type="match status" value="1"/>
</dbReference>
<feature type="transmembrane region" description="Helical" evidence="8">
    <location>
        <begin position="348"/>
        <end position="367"/>
    </location>
</feature>
<evidence type="ECO:0000256" key="8">
    <source>
        <dbReference type="RuleBase" id="RU362108"/>
    </source>
</evidence>
<evidence type="ECO:0000256" key="7">
    <source>
        <dbReference type="ARBA" id="ARBA00023294"/>
    </source>
</evidence>
<dbReference type="InterPro" id="IPR004776">
    <property type="entry name" value="Mem_transp_PIN-like"/>
</dbReference>
<dbReference type="NCBIfam" id="TIGR00946">
    <property type="entry name" value="2a69"/>
    <property type="match status" value="1"/>
</dbReference>
<keyword evidence="5 8" id="KW-1133">Transmembrane helix</keyword>
<keyword evidence="4 8" id="KW-0812">Transmembrane</keyword>
<evidence type="ECO:0000256" key="9">
    <source>
        <dbReference type="SAM" id="MobiDB-lite"/>
    </source>
</evidence>
<dbReference type="InterPro" id="IPR051107">
    <property type="entry name" value="Auxin_Efflux_Carrier"/>
</dbReference>
<proteinExistence type="inferred from homology"/>
<keyword evidence="6 8" id="KW-0472">Membrane</keyword>
<evidence type="ECO:0000256" key="4">
    <source>
        <dbReference type="ARBA" id="ARBA00022692"/>
    </source>
</evidence>
<dbReference type="InterPro" id="IPR014024">
    <property type="entry name" value="Auxin_eff_plant"/>
</dbReference>
<feature type="transmembrane region" description="Helical" evidence="8">
    <location>
        <begin position="65"/>
        <end position="86"/>
    </location>
</feature>
<feature type="transmembrane region" description="Helical" evidence="8">
    <location>
        <begin position="439"/>
        <end position="458"/>
    </location>
</feature>